<dbReference type="RefSeq" id="WP_027098245.1">
    <property type="nucleotide sequence ID" value="NZ_CABJAZ010000001.1"/>
</dbReference>
<dbReference type="Pfam" id="PF01270">
    <property type="entry name" value="Glyco_hydro_8"/>
    <property type="match status" value="1"/>
</dbReference>
<keyword evidence="3" id="KW-0326">Glycosidase</keyword>
<comment type="caution">
    <text evidence="5">The sequence shown here is derived from an EMBL/GenBank/DDBJ whole genome shotgun (WGS) entry which is preliminary data.</text>
</comment>
<dbReference type="GeneID" id="42776071"/>
<gene>
    <name evidence="5" type="ORF">CP373A1_08685</name>
</gene>
<evidence type="ECO:0000256" key="4">
    <source>
        <dbReference type="SAM" id="Phobius"/>
    </source>
</evidence>
<feature type="transmembrane region" description="Helical" evidence="4">
    <location>
        <begin position="7"/>
        <end position="24"/>
    </location>
</feature>
<evidence type="ECO:0000256" key="1">
    <source>
        <dbReference type="ARBA" id="ARBA00009209"/>
    </source>
</evidence>
<dbReference type="InterPro" id="IPR002037">
    <property type="entry name" value="Glyco_hydro_8"/>
</dbReference>
<evidence type="ECO:0000256" key="2">
    <source>
        <dbReference type="ARBA" id="ARBA00022801"/>
    </source>
</evidence>
<accession>A0A173Z1Z8</accession>
<organism evidence="5 6">
    <name type="scientific">Clostridium paraputrificum</name>
    <dbReference type="NCBI Taxonomy" id="29363"/>
    <lineage>
        <taxon>Bacteria</taxon>
        <taxon>Bacillati</taxon>
        <taxon>Bacillota</taxon>
        <taxon>Clostridia</taxon>
        <taxon>Eubacteriales</taxon>
        <taxon>Clostridiaceae</taxon>
        <taxon>Clostridium</taxon>
    </lineage>
</organism>
<dbReference type="AlphaFoldDB" id="A0A173Z1Z8"/>
<dbReference type="InterPro" id="IPR008928">
    <property type="entry name" value="6-hairpin_glycosidase_sf"/>
</dbReference>
<proteinExistence type="inferred from homology"/>
<keyword evidence="6" id="KW-1185">Reference proteome</keyword>
<keyword evidence="4" id="KW-0812">Transmembrane</keyword>
<keyword evidence="2 5" id="KW-0378">Hydrolase</keyword>
<keyword evidence="4" id="KW-1133">Transmembrane helix</keyword>
<evidence type="ECO:0000313" key="6">
    <source>
        <dbReference type="Proteomes" id="UP000092714"/>
    </source>
</evidence>
<evidence type="ECO:0000313" key="5">
    <source>
        <dbReference type="EMBL" id="OBY10576.1"/>
    </source>
</evidence>
<dbReference type="GO" id="GO:0004553">
    <property type="term" value="F:hydrolase activity, hydrolyzing O-glycosyl compounds"/>
    <property type="evidence" value="ECO:0007669"/>
    <property type="project" value="InterPro"/>
</dbReference>
<dbReference type="Proteomes" id="UP000092714">
    <property type="component" value="Unassembled WGS sequence"/>
</dbReference>
<dbReference type="SUPFAM" id="SSF48208">
    <property type="entry name" value="Six-hairpin glycosidases"/>
    <property type="match status" value="1"/>
</dbReference>
<dbReference type="GO" id="GO:0005975">
    <property type="term" value="P:carbohydrate metabolic process"/>
    <property type="evidence" value="ECO:0007669"/>
    <property type="project" value="InterPro"/>
</dbReference>
<name>A0A173Z1Z8_9CLOT</name>
<comment type="similarity">
    <text evidence="1">Belongs to the glycosyl hydrolase 8 (cellulase D) family.</text>
</comment>
<dbReference type="EMBL" id="MAPZ01000019">
    <property type="protein sequence ID" value="OBY10576.1"/>
    <property type="molecule type" value="Genomic_DNA"/>
</dbReference>
<protein>
    <submittedName>
        <fullName evidence="5">Glycosyl hydrolase family 8</fullName>
    </submittedName>
</protein>
<keyword evidence="4" id="KW-0472">Membrane</keyword>
<dbReference type="Gene3D" id="1.50.10.10">
    <property type="match status" value="1"/>
</dbReference>
<sequence>MRKKNTVVVLIALVVLVGFGMYYFKPYLLPINSGVVWSENVVSEREQILLDFVNDKLTDEKGGIKTNYTEENSDGDITKGSSVLSESEGLMLIYYLHRGSKEDFNRTLQYIKENMILESGVISWRVEGNKPSLTSATIDDLRIIKALLLATEKWKDQSYRRMALNISQGIKKDLLENDLLSDFNDGYNKSKKTTLCYLDLQTIKLLSNLDSDYKDVYKKSLDILEGGYISDSVPLYKKEYNWEDCSYDEGDIDMLLSTIVILNKLDAGEDVSKSVSWIKERMLNDKKLYSTYSVSNGRALSNIESTSIYSNVIQIAAEVGDKELYNSCLSRLQEFQVINPRSDIYGSFGDENTLQVYSFDNLNALIAMRRTIN</sequence>
<evidence type="ECO:0000256" key="3">
    <source>
        <dbReference type="ARBA" id="ARBA00023295"/>
    </source>
</evidence>
<reference evidence="5 6" key="1">
    <citation type="submission" date="2016-06" db="EMBL/GenBank/DDBJ databases">
        <authorList>
            <person name="Kjaerup R.B."/>
            <person name="Dalgaard T.S."/>
            <person name="Juul-Madsen H.R."/>
        </authorList>
    </citation>
    <scope>NUCLEOTIDE SEQUENCE [LARGE SCALE GENOMIC DNA]</scope>
    <source>
        <strain evidence="5 6">373-A1</strain>
    </source>
</reference>
<dbReference type="OrthoDB" id="1779554at2"/>
<dbReference type="InterPro" id="IPR012341">
    <property type="entry name" value="6hp_glycosidase-like_sf"/>
</dbReference>
<dbReference type="eggNOG" id="COG3405">
    <property type="taxonomic scope" value="Bacteria"/>
</dbReference>